<feature type="signal peptide" evidence="6">
    <location>
        <begin position="1"/>
        <end position="17"/>
    </location>
</feature>
<dbReference type="Pfam" id="PF01068">
    <property type="entry name" value="DNA_ligase_A_M"/>
    <property type="match status" value="1"/>
</dbReference>
<dbReference type="Proteomes" id="UP000193642">
    <property type="component" value="Unassembled WGS sequence"/>
</dbReference>
<organism evidence="8 9">
    <name type="scientific">Rhizoclosmatium globosum</name>
    <dbReference type="NCBI Taxonomy" id="329046"/>
    <lineage>
        <taxon>Eukaryota</taxon>
        <taxon>Fungi</taxon>
        <taxon>Fungi incertae sedis</taxon>
        <taxon>Chytridiomycota</taxon>
        <taxon>Chytridiomycota incertae sedis</taxon>
        <taxon>Chytridiomycetes</taxon>
        <taxon>Chytridiales</taxon>
        <taxon>Chytriomycetaceae</taxon>
        <taxon>Rhizoclosmatium</taxon>
    </lineage>
</organism>
<dbReference type="InterPro" id="IPR012310">
    <property type="entry name" value="DNA_ligase_ATP-dep_cent"/>
</dbReference>
<keyword evidence="4" id="KW-0067">ATP-binding</keyword>
<gene>
    <name evidence="8" type="ORF">BCR33DRAFT_734052</name>
</gene>
<dbReference type="OrthoDB" id="2160351at2759"/>
<evidence type="ECO:0000256" key="5">
    <source>
        <dbReference type="ARBA" id="ARBA00023242"/>
    </source>
</evidence>
<dbReference type="AlphaFoldDB" id="A0A1Y2CWZ8"/>
<evidence type="ECO:0000313" key="9">
    <source>
        <dbReference type="Proteomes" id="UP000193642"/>
    </source>
</evidence>
<dbReference type="InterPro" id="IPR029710">
    <property type="entry name" value="LIG4"/>
</dbReference>
<keyword evidence="5" id="KW-0539">Nucleus</keyword>
<dbReference type="GO" id="GO:0032807">
    <property type="term" value="C:DNA ligase IV complex"/>
    <property type="evidence" value="ECO:0007669"/>
    <property type="project" value="TreeGrafter"/>
</dbReference>
<dbReference type="InterPro" id="IPR012340">
    <property type="entry name" value="NA-bd_OB-fold"/>
</dbReference>
<dbReference type="SUPFAM" id="SSF56091">
    <property type="entry name" value="DNA ligase/mRNA capping enzyme, catalytic domain"/>
    <property type="match status" value="1"/>
</dbReference>
<dbReference type="GO" id="GO:0006310">
    <property type="term" value="P:DNA recombination"/>
    <property type="evidence" value="ECO:0007669"/>
    <property type="project" value="InterPro"/>
</dbReference>
<reference evidence="8 9" key="1">
    <citation type="submission" date="2016-07" db="EMBL/GenBank/DDBJ databases">
        <title>Pervasive Adenine N6-methylation of Active Genes in Fungi.</title>
        <authorList>
            <consortium name="DOE Joint Genome Institute"/>
            <person name="Mondo S.J."/>
            <person name="Dannebaum R.O."/>
            <person name="Kuo R.C."/>
            <person name="Labutti K."/>
            <person name="Haridas S."/>
            <person name="Kuo A."/>
            <person name="Salamov A."/>
            <person name="Ahrendt S.R."/>
            <person name="Lipzen A."/>
            <person name="Sullivan W."/>
            <person name="Andreopoulos W.B."/>
            <person name="Clum A."/>
            <person name="Lindquist E."/>
            <person name="Daum C."/>
            <person name="Ramamoorthy G.K."/>
            <person name="Gryganskyi A."/>
            <person name="Culley D."/>
            <person name="Magnuson J.K."/>
            <person name="James T.Y."/>
            <person name="O'Malley M.A."/>
            <person name="Stajich J.E."/>
            <person name="Spatafora J.W."/>
            <person name="Visel A."/>
            <person name="Grigoriev I.V."/>
        </authorList>
    </citation>
    <scope>NUCLEOTIDE SEQUENCE [LARGE SCALE GENOMIC DNA]</scope>
    <source>
        <strain evidence="8 9">JEL800</strain>
    </source>
</reference>
<dbReference type="Gene3D" id="3.30.470.30">
    <property type="entry name" value="DNA ligase/mRNA capping enzyme"/>
    <property type="match status" value="1"/>
</dbReference>
<evidence type="ECO:0000256" key="1">
    <source>
        <dbReference type="ARBA" id="ARBA00007572"/>
    </source>
</evidence>
<proteinExistence type="inferred from homology"/>
<sequence>MYVIWMLIANVVGVVQSANTLYNQSVSGATRTDARDLGLRRQIETELRQLTRTVTGDTASETASELLPLVRVLAPALERERVFGLKANGLRRLLLASNALGTKSAPTAAALLNCDNSDSTAFATAVFRCLEYLPTRPSLPLTISRLDSLLHELASFSGFSVDEFGVQLKKSQRVQQQVISDLFRGRTALEARFITQVILKVPVSPFHESWALAIFHPSFWRIYKFQPNLRAACRAIELERSASALKEINGNQRQHQPTQLQVGVNLANMALTKATSCAHVIRHMQSQGETEFVAEVKYDGERNQIHFNANATDHEKRITLYSKSKRNSTSDRILCHDIVLATLGIKESNQPNIKPTLDSSKQYTPVTSAIFDSEILVFNESTQSVEPFHEARAFASEKSRSTNHDILTTQKHYLLVFFDIMYLNGESLLSLPYVQRREILEQVIRPIPNYSAVSETRRFQLQLDPDEACTQLRKYFLQVCARPAEGLVCKGVSGRYEPGRDSLWMKLKKDYIAGFGDTADFVVLGGSYRHDLTDYLGITRKDDSGLLNIYFVGAQLNRGVQGEPPHYVILFDFCAGFSRDSLLFFSKSTTPIRHPTPKTLSYTLHQSTPTSKIESFFDPPLTVELKGGGFENRNGRWALRGPRYIRTCGPDRGWWDAVTYQEFSAMAVKSTKPSQWDLEYDKLAAVDAQVSAKLVRKRSSTLSSVGSRRSSFSCGMGKRRMSEVSSVGQAVPVVVDDLFDIAELVYWQNPSLASIRRENVSSALMYIPGTRNAGIAETTWYNQCAR</sequence>
<dbReference type="Gene3D" id="1.10.3260.10">
    <property type="entry name" value="DNA ligase, ATP-dependent, N-terminal domain"/>
    <property type="match status" value="1"/>
</dbReference>
<dbReference type="GO" id="GO:0005524">
    <property type="term" value="F:ATP binding"/>
    <property type="evidence" value="ECO:0007669"/>
    <property type="project" value="UniProtKB-KW"/>
</dbReference>
<dbReference type="PANTHER" id="PTHR45997">
    <property type="entry name" value="DNA LIGASE 4"/>
    <property type="match status" value="1"/>
</dbReference>
<evidence type="ECO:0000259" key="7">
    <source>
        <dbReference type="PROSITE" id="PS50160"/>
    </source>
</evidence>
<name>A0A1Y2CWZ8_9FUNG</name>
<accession>A0A1Y2CWZ8</accession>
<comment type="caution">
    <text evidence="8">The sequence shown here is derived from an EMBL/GenBank/DDBJ whole genome shotgun (WGS) entry which is preliminary data.</text>
</comment>
<feature type="domain" description="ATP-dependent DNA ligase family profile" evidence="7">
    <location>
        <begin position="415"/>
        <end position="556"/>
    </location>
</feature>
<dbReference type="STRING" id="329046.A0A1Y2CWZ8"/>
<dbReference type="Gene3D" id="2.40.50.140">
    <property type="entry name" value="Nucleic acid-binding proteins"/>
    <property type="match status" value="1"/>
</dbReference>
<evidence type="ECO:0000313" key="8">
    <source>
        <dbReference type="EMBL" id="ORY50865.1"/>
    </source>
</evidence>
<evidence type="ECO:0000256" key="2">
    <source>
        <dbReference type="ARBA" id="ARBA00022598"/>
    </source>
</evidence>
<dbReference type="GO" id="GO:0003677">
    <property type="term" value="F:DNA binding"/>
    <property type="evidence" value="ECO:0007669"/>
    <property type="project" value="InterPro"/>
</dbReference>
<dbReference type="InterPro" id="IPR036599">
    <property type="entry name" value="DNA_ligase_N_sf"/>
</dbReference>
<keyword evidence="3" id="KW-0547">Nucleotide-binding</keyword>
<dbReference type="EMBL" id="MCGO01000006">
    <property type="protein sequence ID" value="ORY50865.1"/>
    <property type="molecule type" value="Genomic_DNA"/>
</dbReference>
<keyword evidence="9" id="KW-1185">Reference proteome</keyword>
<evidence type="ECO:0000256" key="3">
    <source>
        <dbReference type="ARBA" id="ARBA00022741"/>
    </source>
</evidence>
<dbReference type="GO" id="GO:0003910">
    <property type="term" value="F:DNA ligase (ATP) activity"/>
    <property type="evidence" value="ECO:0007669"/>
    <property type="project" value="InterPro"/>
</dbReference>
<protein>
    <submittedName>
        <fullName evidence="8">DNA ligase/mRNA capping enzyme</fullName>
    </submittedName>
</protein>
<dbReference type="PROSITE" id="PS50160">
    <property type="entry name" value="DNA_LIGASE_A3"/>
    <property type="match status" value="1"/>
</dbReference>
<keyword evidence="2 8" id="KW-0436">Ligase</keyword>
<dbReference type="Pfam" id="PF04675">
    <property type="entry name" value="DNA_ligase_A_N"/>
    <property type="match status" value="1"/>
</dbReference>
<dbReference type="GO" id="GO:0006297">
    <property type="term" value="P:nucleotide-excision repair, DNA gap filling"/>
    <property type="evidence" value="ECO:0007669"/>
    <property type="project" value="TreeGrafter"/>
</dbReference>
<dbReference type="GO" id="GO:0006303">
    <property type="term" value="P:double-strand break repair via nonhomologous end joining"/>
    <property type="evidence" value="ECO:0007669"/>
    <property type="project" value="TreeGrafter"/>
</dbReference>
<evidence type="ECO:0000256" key="6">
    <source>
        <dbReference type="SAM" id="SignalP"/>
    </source>
</evidence>
<evidence type="ECO:0000256" key="4">
    <source>
        <dbReference type="ARBA" id="ARBA00022840"/>
    </source>
</evidence>
<dbReference type="SUPFAM" id="SSF50249">
    <property type="entry name" value="Nucleic acid-binding proteins"/>
    <property type="match status" value="1"/>
</dbReference>
<feature type="chain" id="PRO_5012192296" evidence="6">
    <location>
        <begin position="18"/>
        <end position="786"/>
    </location>
</feature>
<comment type="similarity">
    <text evidence="1">Belongs to the ATP-dependent DNA ligase family.</text>
</comment>
<dbReference type="PANTHER" id="PTHR45997:SF1">
    <property type="entry name" value="DNA LIGASE 4"/>
    <property type="match status" value="1"/>
</dbReference>
<keyword evidence="6" id="KW-0732">Signal</keyword>
<dbReference type="InterPro" id="IPR012308">
    <property type="entry name" value="DNA_ligase_ATP-dep_N"/>
</dbReference>